<gene>
    <name evidence="3" type="ORF">B0H16DRAFT_1532858</name>
</gene>
<accession>A0AAD7NFZ5</accession>
<comment type="caution">
    <text evidence="3">The sequence shown here is derived from an EMBL/GenBank/DDBJ whole genome shotgun (WGS) entry which is preliminary data.</text>
</comment>
<organism evidence="3 4">
    <name type="scientific">Mycena metata</name>
    <dbReference type="NCBI Taxonomy" id="1033252"/>
    <lineage>
        <taxon>Eukaryota</taxon>
        <taxon>Fungi</taxon>
        <taxon>Dikarya</taxon>
        <taxon>Basidiomycota</taxon>
        <taxon>Agaricomycotina</taxon>
        <taxon>Agaricomycetes</taxon>
        <taxon>Agaricomycetidae</taxon>
        <taxon>Agaricales</taxon>
        <taxon>Marasmiineae</taxon>
        <taxon>Mycenaceae</taxon>
        <taxon>Mycena</taxon>
    </lineage>
</organism>
<proteinExistence type="predicted"/>
<evidence type="ECO:0000313" key="3">
    <source>
        <dbReference type="EMBL" id="KAJ7760602.1"/>
    </source>
</evidence>
<protein>
    <recommendedName>
        <fullName evidence="2">DUF7330 domain-containing protein</fullName>
    </recommendedName>
</protein>
<dbReference type="InterPro" id="IPR055754">
    <property type="entry name" value="DUF7330"/>
</dbReference>
<evidence type="ECO:0000313" key="4">
    <source>
        <dbReference type="Proteomes" id="UP001215598"/>
    </source>
</evidence>
<name>A0AAD7NFZ5_9AGAR</name>
<evidence type="ECO:0000256" key="1">
    <source>
        <dbReference type="SAM" id="MobiDB-lite"/>
    </source>
</evidence>
<dbReference type="AlphaFoldDB" id="A0AAD7NFZ5"/>
<dbReference type="Pfam" id="PF24016">
    <property type="entry name" value="DUF7330"/>
    <property type="match status" value="1"/>
</dbReference>
<evidence type="ECO:0000259" key="2">
    <source>
        <dbReference type="Pfam" id="PF24016"/>
    </source>
</evidence>
<reference evidence="3" key="1">
    <citation type="submission" date="2023-03" db="EMBL/GenBank/DDBJ databases">
        <title>Massive genome expansion in bonnet fungi (Mycena s.s.) driven by repeated elements and novel gene families across ecological guilds.</title>
        <authorList>
            <consortium name="Lawrence Berkeley National Laboratory"/>
            <person name="Harder C.B."/>
            <person name="Miyauchi S."/>
            <person name="Viragh M."/>
            <person name="Kuo A."/>
            <person name="Thoen E."/>
            <person name="Andreopoulos B."/>
            <person name="Lu D."/>
            <person name="Skrede I."/>
            <person name="Drula E."/>
            <person name="Henrissat B."/>
            <person name="Morin E."/>
            <person name="Kohler A."/>
            <person name="Barry K."/>
            <person name="LaButti K."/>
            <person name="Morin E."/>
            <person name="Salamov A."/>
            <person name="Lipzen A."/>
            <person name="Mereny Z."/>
            <person name="Hegedus B."/>
            <person name="Baldrian P."/>
            <person name="Stursova M."/>
            <person name="Weitz H."/>
            <person name="Taylor A."/>
            <person name="Grigoriev I.V."/>
            <person name="Nagy L.G."/>
            <person name="Martin F."/>
            <person name="Kauserud H."/>
        </authorList>
    </citation>
    <scope>NUCLEOTIDE SEQUENCE</scope>
    <source>
        <strain evidence="3">CBHHK182m</strain>
    </source>
</reference>
<sequence length="259" mass="28250">MHENSEKAVHGVNHCPQSRTDGAVSLVLNPHCAAYARMLDRQRPTNGEKVPAPPAYNGEQLAGYSGSKPPQFEPQMVAVASSSRSSATATEVIPSGPFTTLSQQTRFADINGTHYIKPKNLNQEVPTRRKQKRKFRPIPDAVFRSRRGDVSLDLATTGYASETPKAVVVVSSKSGNISLNLISGGDIKPRFDLEGNIILFIPSTFSGAIQLHTKTGSQTPSDFCRLRTRTGNIIVGERGKDQPYVKSSSIWDKLTGLFR</sequence>
<keyword evidence="4" id="KW-1185">Reference proteome</keyword>
<dbReference type="EMBL" id="JARKIB010000037">
    <property type="protein sequence ID" value="KAJ7760602.1"/>
    <property type="molecule type" value="Genomic_DNA"/>
</dbReference>
<feature type="region of interest" description="Disordered" evidence="1">
    <location>
        <begin position="39"/>
        <end position="60"/>
    </location>
</feature>
<feature type="domain" description="DUF7330" evidence="2">
    <location>
        <begin position="140"/>
        <end position="222"/>
    </location>
</feature>
<dbReference type="Proteomes" id="UP001215598">
    <property type="component" value="Unassembled WGS sequence"/>
</dbReference>